<name>A0A9P1FP63_9DINO</name>
<proteinExistence type="predicted"/>
<evidence type="ECO:0000313" key="4">
    <source>
        <dbReference type="EMBL" id="CAL1136466.1"/>
    </source>
</evidence>
<dbReference type="EMBL" id="CAMXCT030000775">
    <property type="protein sequence ID" value="CAL4770403.1"/>
    <property type="molecule type" value="Genomic_DNA"/>
</dbReference>
<accession>A0A9P1FP63</accession>
<dbReference type="EMBL" id="CAMXCT020004044">
    <property type="protein sequence ID" value="CAL1160798.1"/>
    <property type="molecule type" value="Genomic_DNA"/>
</dbReference>
<feature type="region of interest" description="Disordered" evidence="1">
    <location>
        <begin position="44"/>
        <end position="63"/>
    </location>
</feature>
<protein>
    <submittedName>
        <fullName evidence="2">Uncharacterized protein</fullName>
    </submittedName>
</protein>
<sequence length="474" mass="54620">MSSFDGVFQRALACSSVTNELKLPREKGFWKKFFDQDASQQKYSIPMPPLLDSVSSTDRDPKRQKFEQKAIAETWRHCVKADAELSWTDKREADFQSALKRWLQTLLEMPKTFKVVELLPQQSTVERQLRMLRDLFWKKSPQTLKKSVHSLLRFMAFLNESLEPFPGTEPLLYEFLQNEKDSGSPTSRLQSVMQALSFLEHVLDVEEVSTLTRSKRCMGASSKLSNGPTRQADPFLVEHVVAFHGVLADWDSDPWDRFFAGSLLAMIYSRSRWNDLQQAEAVLSRIMETNQDHAVCEIIHVGIPRAPEDFLRAAVSKGHPRNLIARVPEAVREAIENLLHQPLRVRLKKRTQFFKKWLKRSLELRSQEEELREQMPPHLRRVLKGKRLLLWEEILVDLKYKDAGIIDDVIKGFSLTGWAPKTGVFEPWVRKPEYSIEHLLKLSPALNAAVTGSLTSATEVERDQFVWGRNPEGG</sequence>
<dbReference type="AlphaFoldDB" id="A0A9P1FP63"/>
<evidence type="ECO:0000256" key="1">
    <source>
        <dbReference type="SAM" id="MobiDB-lite"/>
    </source>
</evidence>
<comment type="caution">
    <text evidence="2">The sequence shown here is derived from an EMBL/GenBank/DDBJ whole genome shotgun (WGS) entry which is preliminary data.</text>
</comment>
<evidence type="ECO:0000313" key="3">
    <source>
        <dbReference type="EMBL" id="CAI4007423.1"/>
    </source>
</evidence>
<dbReference type="EMBL" id="CAMXCT020000775">
    <property type="protein sequence ID" value="CAL1136466.1"/>
    <property type="molecule type" value="Genomic_DNA"/>
</dbReference>
<dbReference type="EMBL" id="CAMXCT010004044">
    <property type="protein sequence ID" value="CAI4007423.1"/>
    <property type="molecule type" value="Genomic_DNA"/>
</dbReference>
<dbReference type="EMBL" id="CAMXCT030004044">
    <property type="protein sequence ID" value="CAL4794735.1"/>
    <property type="molecule type" value="Genomic_DNA"/>
</dbReference>
<reference evidence="2" key="1">
    <citation type="submission" date="2022-10" db="EMBL/GenBank/DDBJ databases">
        <authorList>
            <person name="Chen Y."/>
            <person name="Dougan E. K."/>
            <person name="Chan C."/>
            <person name="Rhodes N."/>
            <person name="Thang M."/>
        </authorList>
    </citation>
    <scope>NUCLEOTIDE SEQUENCE</scope>
</reference>
<evidence type="ECO:0000313" key="5">
    <source>
        <dbReference type="Proteomes" id="UP001152797"/>
    </source>
</evidence>
<dbReference type="EMBL" id="CAMXCT010000775">
    <property type="protein sequence ID" value="CAI3983091.1"/>
    <property type="molecule type" value="Genomic_DNA"/>
</dbReference>
<evidence type="ECO:0000313" key="2">
    <source>
        <dbReference type="EMBL" id="CAI3983091.1"/>
    </source>
</evidence>
<dbReference type="Proteomes" id="UP001152797">
    <property type="component" value="Unassembled WGS sequence"/>
</dbReference>
<gene>
    <name evidence="2" type="ORF">C1SCF055_LOCUS10737</name>
    <name evidence="3" type="ORF">C1SCF055_LOCUS32981</name>
</gene>
<reference evidence="4" key="2">
    <citation type="submission" date="2024-04" db="EMBL/GenBank/DDBJ databases">
        <authorList>
            <person name="Chen Y."/>
            <person name="Shah S."/>
            <person name="Dougan E. K."/>
            <person name="Thang M."/>
            <person name="Chan C."/>
        </authorList>
    </citation>
    <scope>NUCLEOTIDE SEQUENCE [LARGE SCALE GENOMIC DNA]</scope>
</reference>
<keyword evidence="5" id="KW-1185">Reference proteome</keyword>
<organism evidence="2">
    <name type="scientific">Cladocopium goreaui</name>
    <dbReference type="NCBI Taxonomy" id="2562237"/>
    <lineage>
        <taxon>Eukaryota</taxon>
        <taxon>Sar</taxon>
        <taxon>Alveolata</taxon>
        <taxon>Dinophyceae</taxon>
        <taxon>Suessiales</taxon>
        <taxon>Symbiodiniaceae</taxon>
        <taxon>Cladocopium</taxon>
    </lineage>
</organism>